<feature type="region of interest" description="Disordered" evidence="5">
    <location>
        <begin position="295"/>
        <end position="319"/>
    </location>
</feature>
<dbReference type="InterPro" id="IPR044751">
    <property type="entry name" value="Ion_transp-like_CBS"/>
</dbReference>
<dbReference type="InterPro" id="IPR005170">
    <property type="entry name" value="Transptr-assoc_dom"/>
</dbReference>
<reference evidence="7 8" key="1">
    <citation type="submission" date="2016-03" db="EMBL/GenBank/DDBJ databases">
        <title>Deep-sea bacteria in the southern Pacific.</title>
        <authorList>
            <person name="Tang K."/>
        </authorList>
    </citation>
    <scope>NUCLEOTIDE SEQUENCE [LARGE SCALE GENOMIC DNA]</scope>
    <source>
        <strain evidence="7 8">JLT2016</strain>
    </source>
</reference>
<dbReference type="Pfam" id="PF03471">
    <property type="entry name" value="CorC_HlyC"/>
    <property type="match status" value="1"/>
</dbReference>
<dbReference type="SUPFAM" id="SSF56176">
    <property type="entry name" value="FAD-binding/transporter-associated domain-like"/>
    <property type="match status" value="1"/>
</dbReference>
<organism evidence="7 8">
    <name type="scientific">Salipiger profundus</name>
    <dbReference type="NCBI Taxonomy" id="1229727"/>
    <lineage>
        <taxon>Bacteria</taxon>
        <taxon>Pseudomonadati</taxon>
        <taxon>Pseudomonadota</taxon>
        <taxon>Alphaproteobacteria</taxon>
        <taxon>Rhodobacterales</taxon>
        <taxon>Roseobacteraceae</taxon>
        <taxon>Salipiger</taxon>
    </lineage>
</organism>
<dbReference type="CDD" id="cd04590">
    <property type="entry name" value="CBS_pair_CorC_HlyC_assoc"/>
    <property type="match status" value="1"/>
</dbReference>
<dbReference type="GO" id="GO:0005886">
    <property type="term" value="C:plasma membrane"/>
    <property type="evidence" value="ECO:0007669"/>
    <property type="project" value="TreeGrafter"/>
</dbReference>
<proteinExistence type="inferred from homology"/>
<keyword evidence="8" id="KW-1185">Reference proteome</keyword>
<gene>
    <name evidence="7" type="ORF">Ga0080559_TMP679</name>
</gene>
<dbReference type="PANTHER" id="PTHR22777:SF27">
    <property type="entry name" value="MAGNESIUM AND COBALT EFFLUX PROTEIN CORC"/>
    <property type="match status" value="1"/>
</dbReference>
<evidence type="ECO:0000313" key="8">
    <source>
        <dbReference type="Proteomes" id="UP000186559"/>
    </source>
</evidence>
<name>A0A1U7D065_9RHOB</name>
<dbReference type="KEGG" id="tpro:Ga0080559_TMP679"/>
<accession>A0A1U7D065</accession>
<evidence type="ECO:0000313" key="7">
    <source>
        <dbReference type="EMBL" id="APX21475.1"/>
    </source>
</evidence>
<dbReference type="Gene3D" id="3.30.465.10">
    <property type="match status" value="1"/>
</dbReference>
<dbReference type="SMART" id="SM01091">
    <property type="entry name" value="CorC_HlyC"/>
    <property type="match status" value="1"/>
</dbReference>
<feature type="domain" description="CBS" evidence="6">
    <location>
        <begin position="139"/>
        <end position="196"/>
    </location>
</feature>
<feature type="domain" description="CBS" evidence="6">
    <location>
        <begin position="71"/>
        <end position="132"/>
    </location>
</feature>
<evidence type="ECO:0000256" key="5">
    <source>
        <dbReference type="SAM" id="MobiDB-lite"/>
    </source>
</evidence>
<dbReference type="FunFam" id="3.10.580.10:FF:000002">
    <property type="entry name" value="Magnesium/cobalt efflux protein CorC"/>
    <property type="match status" value="1"/>
</dbReference>
<dbReference type="Gene3D" id="3.10.580.10">
    <property type="entry name" value="CBS-domain"/>
    <property type="match status" value="1"/>
</dbReference>
<evidence type="ECO:0000259" key="6">
    <source>
        <dbReference type="PROSITE" id="PS51371"/>
    </source>
</evidence>
<evidence type="ECO:0000256" key="4">
    <source>
        <dbReference type="PROSITE-ProRule" id="PRU00703"/>
    </source>
</evidence>
<sequence>MGDTDGSSMAAHSARPGAYEQGGDGFFRRLFRAFKPAPDQVAPVDNTPVPQAMTPPPGLMNLRRMRVEDVAIPKADIVAVPDTSTKSELVKVFRESGMTRLPVYSGTLDTPIGMAHLKDFSLRHGFNGNGDEDFDLTKILRPLVFVPPSMPIGVLLTKMQTERRHMALVIDEYGGVDGLVTIEDLIEQVIGEIEDEHDIDEGRNFFREKTGSWLALAKTPLEEFEADTGIALTADEDIDEEEIDTLGGLVFMLAGHVPARGEVIPHPAGIDFEVVDADPRRIKRLRIRPHTTVAALPAPEPKPAAVPQAQRSETEAPRA</sequence>
<protein>
    <submittedName>
        <fullName evidence="7">Magnesium and cobalt transporter</fullName>
    </submittedName>
</protein>
<keyword evidence="3 4" id="KW-0129">CBS domain</keyword>
<keyword evidence="2" id="KW-0677">Repeat</keyword>
<dbReference type="RefSeq" id="WP_076622120.1">
    <property type="nucleotide sequence ID" value="NZ_BMEW01000002.1"/>
</dbReference>
<feature type="region of interest" description="Disordered" evidence="5">
    <location>
        <begin position="1"/>
        <end position="20"/>
    </location>
</feature>
<dbReference type="InterPro" id="IPR000644">
    <property type="entry name" value="CBS_dom"/>
</dbReference>
<comment type="similarity">
    <text evidence="1">Belongs to the UPF0053 family. Hemolysin C subfamily.</text>
</comment>
<dbReference type="InterPro" id="IPR036318">
    <property type="entry name" value="FAD-bd_PCMH-like_sf"/>
</dbReference>
<feature type="region of interest" description="Disordered" evidence="5">
    <location>
        <begin position="39"/>
        <end position="59"/>
    </location>
</feature>
<dbReference type="AlphaFoldDB" id="A0A1U7D065"/>
<dbReference type="EMBL" id="CP014796">
    <property type="protein sequence ID" value="APX21475.1"/>
    <property type="molecule type" value="Genomic_DNA"/>
</dbReference>
<evidence type="ECO:0000256" key="3">
    <source>
        <dbReference type="ARBA" id="ARBA00023122"/>
    </source>
</evidence>
<dbReference type="STRING" id="1229727.Ga0080559_TMP679"/>
<dbReference type="PANTHER" id="PTHR22777">
    <property type="entry name" value="HEMOLYSIN-RELATED"/>
    <property type="match status" value="1"/>
</dbReference>
<evidence type="ECO:0000256" key="1">
    <source>
        <dbReference type="ARBA" id="ARBA00006446"/>
    </source>
</evidence>
<evidence type="ECO:0000256" key="2">
    <source>
        <dbReference type="ARBA" id="ARBA00022737"/>
    </source>
</evidence>
<dbReference type="GO" id="GO:0050660">
    <property type="term" value="F:flavin adenine dinucleotide binding"/>
    <property type="evidence" value="ECO:0007669"/>
    <property type="project" value="InterPro"/>
</dbReference>
<dbReference type="InterPro" id="IPR046342">
    <property type="entry name" value="CBS_dom_sf"/>
</dbReference>
<dbReference type="Proteomes" id="UP000186559">
    <property type="component" value="Chromosome"/>
</dbReference>
<dbReference type="PROSITE" id="PS51371">
    <property type="entry name" value="CBS"/>
    <property type="match status" value="2"/>
</dbReference>
<dbReference type="InterPro" id="IPR016169">
    <property type="entry name" value="FAD-bd_PCMH_sub2"/>
</dbReference>
<dbReference type="SUPFAM" id="SSF54631">
    <property type="entry name" value="CBS-domain pair"/>
    <property type="match status" value="1"/>
</dbReference>
<dbReference type="Pfam" id="PF00571">
    <property type="entry name" value="CBS"/>
    <property type="match status" value="2"/>
</dbReference>